<dbReference type="EMBL" id="CP002219">
    <property type="protein sequence ID" value="ADQ05830.1"/>
    <property type="molecule type" value="Genomic_DNA"/>
</dbReference>
<feature type="transmembrane region" description="Helical" evidence="7">
    <location>
        <begin position="217"/>
        <end position="237"/>
    </location>
</feature>
<dbReference type="STRING" id="632292.Calhy_0068"/>
<keyword evidence="6 7" id="KW-0472">Membrane</keyword>
<dbReference type="OrthoDB" id="9773727at2"/>
<dbReference type="KEGG" id="chd:Calhy_0068"/>
<dbReference type="Proteomes" id="UP000006890">
    <property type="component" value="Chromosome"/>
</dbReference>
<dbReference type="GO" id="GO:0005886">
    <property type="term" value="C:plasma membrane"/>
    <property type="evidence" value="ECO:0007669"/>
    <property type="project" value="UniProtKB-SubCell"/>
</dbReference>
<feature type="transmembrane region" description="Helical" evidence="7">
    <location>
        <begin position="113"/>
        <end position="133"/>
    </location>
</feature>
<proteinExistence type="inferred from homology"/>
<dbReference type="InterPro" id="IPR035906">
    <property type="entry name" value="MetI-like_sf"/>
</dbReference>
<gene>
    <name evidence="9" type="ordered locus">Calhy_0068</name>
</gene>
<feature type="transmembrane region" description="Helical" evidence="7">
    <location>
        <begin position="257"/>
        <end position="290"/>
    </location>
</feature>
<evidence type="ECO:0000256" key="1">
    <source>
        <dbReference type="ARBA" id="ARBA00004651"/>
    </source>
</evidence>
<dbReference type="HOGENOM" id="CLU_016047_0_2_9"/>
<evidence type="ECO:0000256" key="4">
    <source>
        <dbReference type="ARBA" id="ARBA00022692"/>
    </source>
</evidence>
<dbReference type="InterPro" id="IPR051393">
    <property type="entry name" value="ABC_transporter_permease"/>
</dbReference>
<dbReference type="PANTHER" id="PTHR30193">
    <property type="entry name" value="ABC TRANSPORTER PERMEASE PROTEIN"/>
    <property type="match status" value="1"/>
</dbReference>
<reference key="1">
    <citation type="submission" date="2010-09" db="EMBL/GenBank/DDBJ databases">
        <title>Complete sequence of Caldicellulosiruptor hydrothermalis 108.</title>
        <authorList>
            <consortium name="US DOE Joint Genome Institute"/>
            <person name="Lucas S."/>
            <person name="Copeland A."/>
            <person name="Lapidus A."/>
            <person name="Cheng J.-F."/>
            <person name="Bruce D."/>
            <person name="Goodwin L."/>
            <person name="Pitluck S."/>
            <person name="Davenport K."/>
            <person name="Detter J.C."/>
            <person name="Han C."/>
            <person name="Tapia R."/>
            <person name="Land M."/>
            <person name="Hauser L."/>
            <person name="Chang Y.-J."/>
            <person name="Jeffries C."/>
            <person name="Kyrpides N."/>
            <person name="Ivanova N."/>
            <person name="Mikhailova N."/>
            <person name="Blumer-Schuette S.E."/>
            <person name="Kelly R.M."/>
            <person name="Woyke T."/>
        </authorList>
    </citation>
    <scope>NUCLEOTIDE SEQUENCE</scope>
    <source>
        <strain>108</strain>
    </source>
</reference>
<sequence length="299" mass="33797">MNKKMSGKLSNRLSENISGWLILAPSIILFTFYIWEPMIYSLVLSVHETKGFRMERFVGLQNYIDVLKDNVFHQALINTFFYVIWSLIIGFLVPIVVALIINEMVHLNSFFRFSIYFPNMVPGVAALVLWGFLFDPSEGGLLNAIRIKLGLQPSDWLQNPKLTIPLLIFIMTWKAAGSTALIYIARLQGINQELYEAACIDGAGIFRRIVHITLPELYSTARMLLIMQIIFVFQVLYEPLVLTGGGPNNASLSLMLLSYNYAFVDFVAGKSATVSVLVTLILMCLTFIYMKATKENNNV</sequence>
<keyword evidence="5 7" id="KW-1133">Transmembrane helix</keyword>
<evidence type="ECO:0000259" key="8">
    <source>
        <dbReference type="PROSITE" id="PS50928"/>
    </source>
</evidence>
<comment type="similarity">
    <text evidence="7">Belongs to the binding-protein-dependent transport system permease family.</text>
</comment>
<dbReference type="Pfam" id="PF00528">
    <property type="entry name" value="BPD_transp_1"/>
    <property type="match status" value="1"/>
</dbReference>
<dbReference type="InterPro" id="IPR000515">
    <property type="entry name" value="MetI-like"/>
</dbReference>
<dbReference type="GO" id="GO:0055085">
    <property type="term" value="P:transmembrane transport"/>
    <property type="evidence" value="ECO:0007669"/>
    <property type="project" value="InterPro"/>
</dbReference>
<keyword evidence="4 7" id="KW-0812">Transmembrane</keyword>
<dbReference type="SUPFAM" id="SSF161098">
    <property type="entry name" value="MetI-like"/>
    <property type="match status" value="1"/>
</dbReference>
<comment type="subcellular location">
    <subcellularLocation>
        <location evidence="1 7">Cell membrane</location>
        <topology evidence="1 7">Multi-pass membrane protein</topology>
    </subcellularLocation>
</comment>
<feature type="domain" description="ABC transmembrane type-1" evidence="8">
    <location>
        <begin position="76"/>
        <end position="289"/>
    </location>
</feature>
<name>E4Q9F9_CALH1</name>
<dbReference type="RefSeq" id="WP_013402043.1">
    <property type="nucleotide sequence ID" value="NC_014652.1"/>
</dbReference>
<feature type="transmembrane region" description="Helical" evidence="7">
    <location>
        <begin position="20"/>
        <end position="43"/>
    </location>
</feature>
<feature type="transmembrane region" description="Helical" evidence="7">
    <location>
        <begin position="80"/>
        <end position="101"/>
    </location>
</feature>
<evidence type="ECO:0000313" key="10">
    <source>
        <dbReference type="Proteomes" id="UP000006890"/>
    </source>
</evidence>
<evidence type="ECO:0000256" key="3">
    <source>
        <dbReference type="ARBA" id="ARBA00022475"/>
    </source>
</evidence>
<organism evidence="9 10">
    <name type="scientific">Caldicellulosiruptor hydrothermalis (strain DSM 18901 / VKM B-2411 / 108)</name>
    <dbReference type="NCBI Taxonomy" id="632292"/>
    <lineage>
        <taxon>Bacteria</taxon>
        <taxon>Bacillati</taxon>
        <taxon>Bacillota</taxon>
        <taxon>Bacillota incertae sedis</taxon>
        <taxon>Caldicellulosiruptorales</taxon>
        <taxon>Caldicellulosiruptoraceae</taxon>
        <taxon>Caldicellulosiruptor</taxon>
    </lineage>
</organism>
<feature type="transmembrane region" description="Helical" evidence="7">
    <location>
        <begin position="162"/>
        <end position="185"/>
    </location>
</feature>
<dbReference type="AlphaFoldDB" id="E4Q9F9"/>
<keyword evidence="3" id="KW-1003">Cell membrane</keyword>
<evidence type="ECO:0000313" key="9">
    <source>
        <dbReference type="EMBL" id="ADQ05830.1"/>
    </source>
</evidence>
<evidence type="ECO:0000256" key="6">
    <source>
        <dbReference type="ARBA" id="ARBA00023136"/>
    </source>
</evidence>
<evidence type="ECO:0000256" key="2">
    <source>
        <dbReference type="ARBA" id="ARBA00022448"/>
    </source>
</evidence>
<dbReference type="eggNOG" id="COG1175">
    <property type="taxonomic scope" value="Bacteria"/>
</dbReference>
<accession>E4Q9F9</accession>
<protein>
    <submittedName>
        <fullName evidence="9">Binding-protein-dependent transport systems inner membrane component</fullName>
    </submittedName>
</protein>
<dbReference type="Gene3D" id="1.10.3720.10">
    <property type="entry name" value="MetI-like"/>
    <property type="match status" value="1"/>
</dbReference>
<dbReference type="PROSITE" id="PS50928">
    <property type="entry name" value="ABC_TM1"/>
    <property type="match status" value="1"/>
</dbReference>
<dbReference type="PANTHER" id="PTHR30193:SF41">
    <property type="entry name" value="DIACETYLCHITOBIOSE UPTAKE SYSTEM PERMEASE PROTEIN NGCF"/>
    <property type="match status" value="1"/>
</dbReference>
<evidence type="ECO:0000256" key="7">
    <source>
        <dbReference type="RuleBase" id="RU363032"/>
    </source>
</evidence>
<evidence type="ECO:0000256" key="5">
    <source>
        <dbReference type="ARBA" id="ARBA00022989"/>
    </source>
</evidence>
<keyword evidence="10" id="KW-1185">Reference proteome</keyword>
<dbReference type="CDD" id="cd06261">
    <property type="entry name" value="TM_PBP2"/>
    <property type="match status" value="1"/>
</dbReference>
<keyword evidence="2 7" id="KW-0813">Transport</keyword>
<reference evidence="9 10" key="2">
    <citation type="journal article" date="2011" name="J. Bacteriol.">
        <title>Complete genome sequences for the anaerobic, extremely thermophilic plant biomass-degrading bacteria Caldicellulosiruptor hydrothermalis, Caldicellulosiruptor kristjanssonii, Caldicellulosiruptor kronotskyensis, Caldicellulosiruptor owensenis, and Caldicellulosiruptor lactoaceticus.</title>
        <authorList>
            <person name="Blumer-Schuette S.E."/>
            <person name="Ozdemir I."/>
            <person name="Mistry D."/>
            <person name="Lucas S."/>
            <person name="Lapidus A."/>
            <person name="Cheng J.F."/>
            <person name="Goodwin L.A."/>
            <person name="Pitluck S."/>
            <person name="Land M.L."/>
            <person name="Hauser L.J."/>
            <person name="Woyke T."/>
            <person name="Mikhailova N."/>
            <person name="Pati A."/>
            <person name="Kyrpides N.C."/>
            <person name="Ivanova N."/>
            <person name="Detter J.C."/>
            <person name="Walston-Davenport K."/>
            <person name="Han S."/>
            <person name="Adams M.W."/>
            <person name="Kelly R.M."/>
        </authorList>
    </citation>
    <scope>NUCLEOTIDE SEQUENCE [LARGE SCALE GENOMIC DNA]</scope>
    <source>
        <strain evidence="10">DSM 18901 / VKM B-2411 / 108</strain>
    </source>
</reference>